<feature type="compositionally biased region" description="Acidic residues" evidence="1">
    <location>
        <begin position="216"/>
        <end position="231"/>
    </location>
</feature>
<name>A0ABY0GZ54_9PEZI</name>
<sequence length="323" mass="36178">MSDDEHGMWLSYKAYITIPDLTSETVTQALCHEEHDEPLEDPESVHLEIRLGQTMQALIRYHRDNAPKESDIHPKLFLVIDSIDLQGRGVLPVSPDEYHGYNDALRYPIKEGRDAPSSLMIANDGWFTCREGNLRQRSGVVPHKWFSLYNFLPKGQEGRFEKAFAKMNEGVHMLGVSNQGEGDMEARGGTDKEEGSEGSIGGPIADSLAGEAGVPGEDEEQQQPEEAEEEGRDQIYKAAHLESRDSDQIMDGHASYAQENRQDPSLFAVIDEEYETKGPLIVRIAPHKDSFRCKGEVAGEILRWIFVNLMTWDDVKSFASSLG</sequence>
<evidence type="ECO:0000256" key="1">
    <source>
        <dbReference type="SAM" id="MobiDB-lite"/>
    </source>
</evidence>
<dbReference type="Proteomes" id="UP000294003">
    <property type="component" value="Unassembled WGS sequence"/>
</dbReference>
<feature type="region of interest" description="Disordered" evidence="1">
    <location>
        <begin position="175"/>
        <end position="232"/>
    </location>
</feature>
<gene>
    <name evidence="2" type="ORF">DL762_008806</name>
</gene>
<organism evidence="2 3">
    <name type="scientific">Monosporascus cannonballus</name>
    <dbReference type="NCBI Taxonomy" id="155416"/>
    <lineage>
        <taxon>Eukaryota</taxon>
        <taxon>Fungi</taxon>
        <taxon>Dikarya</taxon>
        <taxon>Ascomycota</taxon>
        <taxon>Pezizomycotina</taxon>
        <taxon>Sordariomycetes</taxon>
        <taxon>Xylariomycetidae</taxon>
        <taxon>Xylariales</taxon>
        <taxon>Xylariales incertae sedis</taxon>
        <taxon>Monosporascus</taxon>
    </lineage>
</organism>
<evidence type="ECO:0000313" key="2">
    <source>
        <dbReference type="EMBL" id="RYO78230.1"/>
    </source>
</evidence>
<dbReference type="EMBL" id="QJNS01000398">
    <property type="protein sequence ID" value="RYO78230.1"/>
    <property type="molecule type" value="Genomic_DNA"/>
</dbReference>
<feature type="compositionally biased region" description="Basic and acidic residues" evidence="1">
    <location>
        <begin position="184"/>
        <end position="195"/>
    </location>
</feature>
<reference evidence="2 3" key="1">
    <citation type="submission" date="2018-06" db="EMBL/GenBank/DDBJ databases">
        <title>Complete Genomes of Monosporascus.</title>
        <authorList>
            <person name="Robinson A.J."/>
            <person name="Natvig D.O."/>
        </authorList>
    </citation>
    <scope>NUCLEOTIDE SEQUENCE [LARGE SCALE GENOMIC DNA]</scope>
    <source>
        <strain evidence="2 3">CBS 609.92</strain>
    </source>
</reference>
<accession>A0ABY0GZ54</accession>
<proteinExistence type="predicted"/>
<evidence type="ECO:0000313" key="3">
    <source>
        <dbReference type="Proteomes" id="UP000294003"/>
    </source>
</evidence>
<protein>
    <submittedName>
        <fullName evidence="2">Uncharacterized protein</fullName>
    </submittedName>
</protein>
<comment type="caution">
    <text evidence="2">The sequence shown here is derived from an EMBL/GenBank/DDBJ whole genome shotgun (WGS) entry which is preliminary data.</text>
</comment>
<keyword evidence="3" id="KW-1185">Reference proteome</keyword>